<feature type="region of interest" description="Disordered" evidence="1">
    <location>
        <begin position="85"/>
        <end position="179"/>
    </location>
</feature>
<feature type="compositionally biased region" description="Polar residues" evidence="1">
    <location>
        <begin position="249"/>
        <end position="258"/>
    </location>
</feature>
<feature type="compositionally biased region" description="Basic residues" evidence="1">
    <location>
        <begin position="161"/>
        <end position="171"/>
    </location>
</feature>
<sequence length="291" mass="32325">MNPVFRRGYRNLFFLIFTCKRAKKISSAGLHASQHSDSFYKSKRRSSAPSTPNSRLAVTKPSPLLVTIGRRSLPQNFLADTRSSIAATPQMTPKSSNNNGNLQFNRRPTSTNIDTPKHFGRGSDAQTRQNSEEPPPAPSHPSQSPKYKSGKAGPASVAAFRRPHSLLRREKRPAQVDKKVAELEREARLKRNSLMLLQIQMSDDEDEGSPVVHRRTRSEIPNGTLKRLIQPPSSNSMNNLSGDAFLDTPTATKCSTESDMSHDEKSPKQDATPQNDSMQIEVPVVRRESAV</sequence>
<proteinExistence type="evidence at transcript level"/>
<feature type="compositionally biased region" description="Polar residues" evidence="1">
    <location>
        <begin position="47"/>
        <end position="56"/>
    </location>
</feature>
<feature type="compositionally biased region" description="Polar residues" evidence="1">
    <location>
        <begin position="231"/>
        <end position="241"/>
    </location>
</feature>
<feature type="compositionally biased region" description="Polar residues" evidence="1">
    <location>
        <begin position="85"/>
        <end position="114"/>
    </location>
</feature>
<dbReference type="AlphaFoldDB" id="A0A6F9DIY8"/>
<gene>
    <name evidence="2" type="primary">LOC100185227</name>
</gene>
<protein>
    <submittedName>
        <fullName evidence="2">Uncharacterized protein LOC100185227</fullName>
    </submittedName>
</protein>
<accession>A0A6F9DIY8</accession>
<feature type="region of interest" description="Disordered" evidence="1">
    <location>
        <begin position="27"/>
        <end position="62"/>
    </location>
</feature>
<evidence type="ECO:0000313" key="2">
    <source>
        <dbReference type="EMBL" id="CAB3262923.1"/>
    </source>
</evidence>
<feature type="compositionally biased region" description="Polar residues" evidence="1">
    <location>
        <begin position="269"/>
        <end position="278"/>
    </location>
</feature>
<dbReference type="EMBL" id="LR787061">
    <property type="protein sequence ID" value="CAB3262923.1"/>
    <property type="molecule type" value="mRNA"/>
</dbReference>
<reference evidence="2" key="1">
    <citation type="submission" date="2020-04" db="EMBL/GenBank/DDBJ databases">
        <authorList>
            <person name="Neveu A P."/>
        </authorList>
    </citation>
    <scope>NUCLEOTIDE SEQUENCE</scope>
    <source>
        <tissue evidence="2">Whole embryo</tissue>
    </source>
</reference>
<organism evidence="2">
    <name type="scientific">Phallusia mammillata</name>
    <dbReference type="NCBI Taxonomy" id="59560"/>
    <lineage>
        <taxon>Eukaryota</taxon>
        <taxon>Metazoa</taxon>
        <taxon>Chordata</taxon>
        <taxon>Tunicata</taxon>
        <taxon>Ascidiacea</taxon>
        <taxon>Phlebobranchia</taxon>
        <taxon>Ascidiidae</taxon>
        <taxon>Phallusia</taxon>
    </lineage>
</organism>
<name>A0A6F9DIY8_9ASCI</name>
<feature type="region of interest" description="Disordered" evidence="1">
    <location>
        <begin position="201"/>
        <end position="291"/>
    </location>
</feature>
<feature type="compositionally biased region" description="Basic and acidic residues" evidence="1">
    <location>
        <begin position="259"/>
        <end position="268"/>
    </location>
</feature>
<evidence type="ECO:0000256" key="1">
    <source>
        <dbReference type="SAM" id="MobiDB-lite"/>
    </source>
</evidence>